<feature type="signal peptide" evidence="2">
    <location>
        <begin position="1"/>
        <end position="25"/>
    </location>
</feature>
<accession>A0A7X0IEH1</accession>
<sequence>MTKSKIIAGLATATLLVIGGGTALAAADFSPSPAASPTEDRRDGEVAPSASASPEDDGGVASPAASPAAEPKVSREEAERTALGKVAGGRVTSTELENEHGKQVWDVEVDAPDGTEHEFDIDAATGAIVKQEVDDDDHSGPGGGHSDDDDRDDDQDDD</sequence>
<dbReference type="AlphaFoldDB" id="A0A7X0IEH1"/>
<dbReference type="EMBL" id="JACHIU010000001">
    <property type="protein sequence ID" value="MBB6473730.1"/>
    <property type="molecule type" value="Genomic_DNA"/>
</dbReference>
<evidence type="ECO:0000256" key="1">
    <source>
        <dbReference type="SAM" id="MobiDB-lite"/>
    </source>
</evidence>
<keyword evidence="2" id="KW-0732">Signal</keyword>
<evidence type="ECO:0000256" key="2">
    <source>
        <dbReference type="SAM" id="SignalP"/>
    </source>
</evidence>
<dbReference type="RefSeq" id="WP_184981697.1">
    <property type="nucleotide sequence ID" value="NZ_BAAALO010000035.1"/>
</dbReference>
<dbReference type="InterPro" id="IPR025711">
    <property type="entry name" value="PepSY"/>
</dbReference>
<organism evidence="4 5">
    <name type="scientific">Sphaerisporangium rubeum</name>
    <dbReference type="NCBI Taxonomy" id="321317"/>
    <lineage>
        <taxon>Bacteria</taxon>
        <taxon>Bacillati</taxon>
        <taxon>Actinomycetota</taxon>
        <taxon>Actinomycetes</taxon>
        <taxon>Streptosporangiales</taxon>
        <taxon>Streptosporangiaceae</taxon>
        <taxon>Sphaerisporangium</taxon>
    </lineage>
</organism>
<keyword evidence="5" id="KW-1185">Reference proteome</keyword>
<gene>
    <name evidence="4" type="ORF">BJ992_003161</name>
</gene>
<feature type="domain" description="PepSY" evidence="3">
    <location>
        <begin position="72"/>
        <end position="132"/>
    </location>
</feature>
<evidence type="ECO:0000313" key="4">
    <source>
        <dbReference type="EMBL" id="MBB6473730.1"/>
    </source>
</evidence>
<reference evidence="4 5" key="1">
    <citation type="submission" date="2020-08" db="EMBL/GenBank/DDBJ databases">
        <title>Sequencing the genomes of 1000 actinobacteria strains.</title>
        <authorList>
            <person name="Klenk H.-P."/>
        </authorList>
    </citation>
    <scope>NUCLEOTIDE SEQUENCE [LARGE SCALE GENOMIC DNA]</scope>
    <source>
        <strain evidence="4 5">DSM 44936</strain>
    </source>
</reference>
<dbReference type="Pfam" id="PF03413">
    <property type="entry name" value="PepSY"/>
    <property type="match status" value="1"/>
</dbReference>
<feature type="compositionally biased region" description="Acidic residues" evidence="1">
    <location>
        <begin position="147"/>
        <end position="158"/>
    </location>
</feature>
<feature type="chain" id="PRO_5031385962" evidence="2">
    <location>
        <begin position="26"/>
        <end position="158"/>
    </location>
</feature>
<name>A0A7X0IEH1_9ACTN</name>
<feature type="compositionally biased region" description="Low complexity" evidence="1">
    <location>
        <begin position="26"/>
        <end position="37"/>
    </location>
</feature>
<evidence type="ECO:0000313" key="5">
    <source>
        <dbReference type="Proteomes" id="UP000555564"/>
    </source>
</evidence>
<protein>
    <submittedName>
        <fullName evidence="4">Putative membrane protein YkoI</fullName>
    </submittedName>
</protein>
<comment type="caution">
    <text evidence="4">The sequence shown here is derived from an EMBL/GenBank/DDBJ whole genome shotgun (WGS) entry which is preliminary data.</text>
</comment>
<proteinExistence type="predicted"/>
<feature type="compositionally biased region" description="Basic and acidic residues" evidence="1">
    <location>
        <begin position="72"/>
        <end position="82"/>
    </location>
</feature>
<evidence type="ECO:0000259" key="3">
    <source>
        <dbReference type="Pfam" id="PF03413"/>
    </source>
</evidence>
<dbReference type="Proteomes" id="UP000555564">
    <property type="component" value="Unassembled WGS sequence"/>
</dbReference>
<dbReference type="Gene3D" id="3.10.450.40">
    <property type="match status" value="1"/>
</dbReference>
<feature type="region of interest" description="Disordered" evidence="1">
    <location>
        <begin position="26"/>
        <end position="158"/>
    </location>
</feature>